<reference evidence="9" key="1">
    <citation type="journal article" date="2020" name="mSystems">
        <title>Genome- and Community-Level Interaction Insights into Carbon Utilization and Element Cycling Functions of Hydrothermarchaeota in Hydrothermal Sediment.</title>
        <authorList>
            <person name="Zhou Z."/>
            <person name="Liu Y."/>
            <person name="Xu W."/>
            <person name="Pan J."/>
            <person name="Luo Z.H."/>
            <person name="Li M."/>
        </authorList>
    </citation>
    <scope>NUCLEOTIDE SEQUENCE [LARGE SCALE GENOMIC DNA]</scope>
    <source>
        <strain evidence="9">SpSt-697</strain>
    </source>
</reference>
<accession>A0A7V3ZTR1</accession>
<name>A0A7V3ZTR1_UNCW3</name>
<evidence type="ECO:0000256" key="5">
    <source>
        <dbReference type="ARBA" id="ARBA00023004"/>
    </source>
</evidence>
<keyword evidence="5" id="KW-0408">Iron</keyword>
<evidence type="ECO:0000256" key="1">
    <source>
        <dbReference type="ARBA" id="ARBA00022485"/>
    </source>
</evidence>
<dbReference type="GO" id="GO:0051539">
    <property type="term" value="F:4 iron, 4 sulfur cluster binding"/>
    <property type="evidence" value="ECO:0007669"/>
    <property type="project" value="UniProtKB-KW"/>
</dbReference>
<comment type="caution">
    <text evidence="9">The sequence shown here is derived from an EMBL/GenBank/DDBJ whole genome shotgun (WGS) entry which is preliminary data.</text>
</comment>
<evidence type="ECO:0000256" key="7">
    <source>
        <dbReference type="ARBA" id="ARBA00023204"/>
    </source>
</evidence>
<keyword evidence="2" id="KW-0479">Metal-binding</keyword>
<evidence type="ECO:0000256" key="6">
    <source>
        <dbReference type="ARBA" id="ARBA00023014"/>
    </source>
</evidence>
<keyword evidence="6" id="KW-0411">Iron-sulfur</keyword>
<dbReference type="GO" id="GO:0046872">
    <property type="term" value="F:metal ion binding"/>
    <property type="evidence" value="ECO:0007669"/>
    <property type="project" value="UniProtKB-KW"/>
</dbReference>
<dbReference type="GO" id="GO:0097506">
    <property type="term" value="F:deaminated base DNA N-glycosylase activity"/>
    <property type="evidence" value="ECO:0007669"/>
    <property type="project" value="UniProtKB-ARBA"/>
</dbReference>
<organism evidence="9">
    <name type="scientific">candidate division WOR-3 bacterium</name>
    <dbReference type="NCBI Taxonomy" id="2052148"/>
    <lineage>
        <taxon>Bacteria</taxon>
        <taxon>Bacteria division WOR-3</taxon>
    </lineage>
</organism>
<feature type="domain" description="Uracil-DNA glycosylase-like" evidence="8">
    <location>
        <begin position="22"/>
        <end position="177"/>
    </location>
</feature>
<evidence type="ECO:0000256" key="3">
    <source>
        <dbReference type="ARBA" id="ARBA00022763"/>
    </source>
</evidence>
<dbReference type="GO" id="GO:0006281">
    <property type="term" value="P:DNA repair"/>
    <property type="evidence" value="ECO:0007669"/>
    <property type="project" value="UniProtKB-KW"/>
</dbReference>
<evidence type="ECO:0000256" key="4">
    <source>
        <dbReference type="ARBA" id="ARBA00022801"/>
    </source>
</evidence>
<keyword evidence="3" id="KW-0227">DNA damage</keyword>
<keyword evidence="7" id="KW-0234">DNA repair</keyword>
<dbReference type="CDD" id="cd10030">
    <property type="entry name" value="UDG-F4_TTUDGA_SPO1dp_like"/>
    <property type="match status" value="1"/>
</dbReference>
<proteinExistence type="predicted"/>
<sequence length="181" mass="20718">MIFFNKIKNCQKCSHLKDFKPIFSPVKNSKVLIIGQSPGKKENELGLPFVGPAGKKLFSWFSEIGLKEETIRKNFYITQVVKCYLGSNRMPTAKELKNCLPYLYKEINILKPKIIIPIGSLAIKALLPEKRITEIIGKVFNQKDYLIIPLPHPSGANVWLNKKENQKKLKKALKELKKILL</sequence>
<evidence type="ECO:0000313" key="9">
    <source>
        <dbReference type="EMBL" id="HGK63026.1"/>
    </source>
</evidence>
<dbReference type="SMART" id="SM00986">
    <property type="entry name" value="UDG"/>
    <property type="match status" value="1"/>
</dbReference>
<dbReference type="SUPFAM" id="SSF52141">
    <property type="entry name" value="Uracil-DNA glycosylase-like"/>
    <property type="match status" value="1"/>
</dbReference>
<dbReference type="InterPro" id="IPR005122">
    <property type="entry name" value="Uracil-DNA_glycosylase-like"/>
</dbReference>
<dbReference type="PANTHER" id="PTHR33693">
    <property type="entry name" value="TYPE-5 URACIL-DNA GLYCOSYLASE"/>
    <property type="match status" value="1"/>
</dbReference>
<dbReference type="Gene3D" id="3.40.470.10">
    <property type="entry name" value="Uracil-DNA glycosylase-like domain"/>
    <property type="match status" value="1"/>
</dbReference>
<dbReference type="EMBL" id="DTDR01000008">
    <property type="protein sequence ID" value="HGK63026.1"/>
    <property type="molecule type" value="Genomic_DNA"/>
</dbReference>
<dbReference type="SMART" id="SM00987">
    <property type="entry name" value="UreE_C"/>
    <property type="match status" value="1"/>
</dbReference>
<keyword evidence="4" id="KW-0378">Hydrolase</keyword>
<dbReference type="Pfam" id="PF03167">
    <property type="entry name" value="UDG"/>
    <property type="match status" value="1"/>
</dbReference>
<dbReference type="PANTHER" id="PTHR33693:SF1">
    <property type="entry name" value="TYPE-4 URACIL-DNA GLYCOSYLASE"/>
    <property type="match status" value="1"/>
</dbReference>
<protein>
    <submittedName>
        <fullName evidence="9">Uracil-DNA glycosylase</fullName>
    </submittedName>
</protein>
<dbReference type="AlphaFoldDB" id="A0A7V3ZTR1"/>
<gene>
    <name evidence="9" type="ORF">ENU74_00265</name>
</gene>
<dbReference type="InterPro" id="IPR036895">
    <property type="entry name" value="Uracil-DNA_glycosylase-like_sf"/>
</dbReference>
<keyword evidence="1" id="KW-0004">4Fe-4S</keyword>
<evidence type="ECO:0000259" key="8">
    <source>
        <dbReference type="SMART" id="SM00986"/>
    </source>
</evidence>
<evidence type="ECO:0000256" key="2">
    <source>
        <dbReference type="ARBA" id="ARBA00022723"/>
    </source>
</evidence>
<dbReference type="InterPro" id="IPR051536">
    <property type="entry name" value="UDG_Type-4/5"/>
</dbReference>